<proteinExistence type="predicted"/>
<comment type="caution">
    <text evidence="1">The sequence shown here is derived from an EMBL/GenBank/DDBJ whole genome shotgun (WGS) entry which is preliminary data.</text>
</comment>
<evidence type="ECO:0000313" key="2">
    <source>
        <dbReference type="Proteomes" id="UP001499843"/>
    </source>
</evidence>
<reference evidence="2" key="1">
    <citation type="journal article" date="2019" name="Int. J. Syst. Evol. Microbiol.">
        <title>The Global Catalogue of Microorganisms (GCM) 10K type strain sequencing project: providing services to taxonomists for standard genome sequencing and annotation.</title>
        <authorList>
            <consortium name="The Broad Institute Genomics Platform"/>
            <consortium name="The Broad Institute Genome Sequencing Center for Infectious Disease"/>
            <person name="Wu L."/>
            <person name="Ma J."/>
        </authorList>
    </citation>
    <scope>NUCLEOTIDE SEQUENCE [LARGE SCALE GENOMIC DNA]</scope>
    <source>
        <strain evidence="2">JCM 16114</strain>
    </source>
</reference>
<sequence>MARIFTIPWTGTITNTGGNADLWEVLPGDDYPIRVRGVRLGQTSELGDTAEESLRISIVRMGATITSSNGTAGAPETVGRPDQTPAFTCETNGATVATTTGTTDILEEMSWNIRNSPFEIWYPDPDFAPTAIQGEGLFVRLQSTVADDITFAGTLWVQEG</sequence>
<dbReference type="Proteomes" id="UP001499843">
    <property type="component" value="Unassembled WGS sequence"/>
</dbReference>
<protein>
    <recommendedName>
        <fullName evidence="3">Minor tail protein</fullName>
    </recommendedName>
</protein>
<name>A0ABP5PCD6_9ACTN</name>
<dbReference type="RefSeq" id="WP_344478332.1">
    <property type="nucleotide sequence ID" value="NZ_BAAAQX010000012.1"/>
</dbReference>
<organism evidence="1 2">
    <name type="scientific">Nonomuraea monospora</name>
    <dbReference type="NCBI Taxonomy" id="568818"/>
    <lineage>
        <taxon>Bacteria</taxon>
        <taxon>Bacillati</taxon>
        <taxon>Actinomycetota</taxon>
        <taxon>Actinomycetes</taxon>
        <taxon>Streptosporangiales</taxon>
        <taxon>Streptosporangiaceae</taxon>
        <taxon>Nonomuraea</taxon>
    </lineage>
</organism>
<accession>A0ABP5PCD6</accession>
<dbReference type="EMBL" id="BAAAQX010000012">
    <property type="protein sequence ID" value="GAA2209309.1"/>
    <property type="molecule type" value="Genomic_DNA"/>
</dbReference>
<keyword evidence="2" id="KW-1185">Reference proteome</keyword>
<evidence type="ECO:0000313" key="1">
    <source>
        <dbReference type="EMBL" id="GAA2209309.1"/>
    </source>
</evidence>
<gene>
    <name evidence="1" type="ORF">GCM10009850_047670</name>
</gene>
<evidence type="ECO:0008006" key="3">
    <source>
        <dbReference type="Google" id="ProtNLM"/>
    </source>
</evidence>